<feature type="transmembrane region" description="Helical" evidence="1">
    <location>
        <begin position="20"/>
        <end position="41"/>
    </location>
</feature>
<name>A0A1M5MIF6_9BACT</name>
<gene>
    <name evidence="2" type="ORF">SAMN04488109_1759</name>
</gene>
<proteinExistence type="predicted"/>
<evidence type="ECO:0000313" key="3">
    <source>
        <dbReference type="Proteomes" id="UP000184212"/>
    </source>
</evidence>
<keyword evidence="1" id="KW-0812">Transmembrane</keyword>
<dbReference type="EMBL" id="FQWQ01000001">
    <property type="protein sequence ID" value="SHG77036.1"/>
    <property type="molecule type" value="Genomic_DNA"/>
</dbReference>
<dbReference type="Proteomes" id="UP000184212">
    <property type="component" value="Unassembled WGS sequence"/>
</dbReference>
<dbReference type="AlphaFoldDB" id="A0A1M5MIF6"/>
<keyword evidence="3" id="KW-1185">Reference proteome</keyword>
<protein>
    <submittedName>
        <fullName evidence="2">Uncharacterized protein</fullName>
    </submittedName>
</protein>
<keyword evidence="1" id="KW-0472">Membrane</keyword>
<evidence type="ECO:0000256" key="1">
    <source>
        <dbReference type="SAM" id="Phobius"/>
    </source>
</evidence>
<accession>A0A1M5MIF6</accession>
<organism evidence="2 3">
    <name type="scientific">Chryseolinea serpens</name>
    <dbReference type="NCBI Taxonomy" id="947013"/>
    <lineage>
        <taxon>Bacteria</taxon>
        <taxon>Pseudomonadati</taxon>
        <taxon>Bacteroidota</taxon>
        <taxon>Cytophagia</taxon>
        <taxon>Cytophagales</taxon>
        <taxon>Fulvivirgaceae</taxon>
        <taxon>Chryseolinea</taxon>
    </lineage>
</organism>
<reference evidence="2 3" key="1">
    <citation type="submission" date="2016-11" db="EMBL/GenBank/DDBJ databases">
        <authorList>
            <person name="Jaros S."/>
            <person name="Januszkiewicz K."/>
            <person name="Wedrychowicz H."/>
        </authorList>
    </citation>
    <scope>NUCLEOTIDE SEQUENCE [LARGE SCALE GENOMIC DNA]</scope>
    <source>
        <strain evidence="2 3">DSM 24574</strain>
    </source>
</reference>
<evidence type="ECO:0000313" key="2">
    <source>
        <dbReference type="EMBL" id="SHG77036.1"/>
    </source>
</evidence>
<sequence>MFKKMKNLFRQYRDYIRVDLILYGVLLMMILVYLILTVLQVF</sequence>
<keyword evidence="1" id="KW-1133">Transmembrane helix</keyword>